<evidence type="ECO:0000313" key="2">
    <source>
        <dbReference type="Proteomes" id="UP001501004"/>
    </source>
</evidence>
<dbReference type="SUPFAM" id="SSF88713">
    <property type="entry name" value="Glycoside hydrolase/deacetylase"/>
    <property type="match status" value="1"/>
</dbReference>
<dbReference type="Proteomes" id="UP001501004">
    <property type="component" value="Unassembled WGS sequence"/>
</dbReference>
<dbReference type="PANTHER" id="PTHR30292:SF0">
    <property type="entry name" value="5-OXOPROLINASE SUBUNIT A"/>
    <property type="match status" value="1"/>
</dbReference>
<dbReference type="Pfam" id="PF03746">
    <property type="entry name" value="LamB_YcsF"/>
    <property type="match status" value="1"/>
</dbReference>
<protein>
    <submittedName>
        <fullName evidence="1">5-oxoprolinase subunit PxpA</fullName>
    </submittedName>
</protein>
<name>A0ABP7FTD0_9MICO</name>
<dbReference type="PANTHER" id="PTHR30292">
    <property type="entry name" value="UNCHARACTERIZED PROTEIN YBGL-RELATED"/>
    <property type="match status" value="1"/>
</dbReference>
<accession>A0ABP7FTD0</accession>
<sequence length="254" mass="26410">MTAIDLNSDLGEWDLPADAGDDVRMFGLVTSANIACGFHAGNAESMLASVRSAADNGVSLGAHPSYRDREGFGRRDQEVDAATLIADILEQVEALTHAADSAGDSADVRIRYLKPHGALYNRIAVDPVQADAVALAARDAGLPLLGLAGTAIHTAADGHGVQFFREAFVDRAYLSDGRLVPRAVAGAVLTDPAAVAVRAIRMVADGAVEAIDGTVIRVELDSLCVHGDTPGAFAMAAAVREHLTAAEVELRAFA</sequence>
<comment type="caution">
    <text evidence="1">The sequence shown here is derived from an EMBL/GenBank/DDBJ whole genome shotgun (WGS) entry which is preliminary data.</text>
</comment>
<organism evidence="1 2">
    <name type="scientific">Leifsonella bigeumensis</name>
    <dbReference type="NCBI Taxonomy" id="433643"/>
    <lineage>
        <taxon>Bacteria</taxon>
        <taxon>Bacillati</taxon>
        <taxon>Actinomycetota</taxon>
        <taxon>Actinomycetes</taxon>
        <taxon>Micrococcales</taxon>
        <taxon>Microbacteriaceae</taxon>
        <taxon>Leifsonella</taxon>
    </lineage>
</organism>
<reference evidence="2" key="1">
    <citation type="journal article" date="2019" name="Int. J. Syst. Evol. Microbiol.">
        <title>The Global Catalogue of Microorganisms (GCM) 10K type strain sequencing project: providing services to taxonomists for standard genome sequencing and annotation.</title>
        <authorList>
            <consortium name="The Broad Institute Genomics Platform"/>
            <consortium name="The Broad Institute Genome Sequencing Center for Infectious Disease"/>
            <person name="Wu L."/>
            <person name="Ma J."/>
        </authorList>
    </citation>
    <scope>NUCLEOTIDE SEQUENCE [LARGE SCALE GENOMIC DNA]</scope>
    <source>
        <strain evidence="2">JCM 16949</strain>
    </source>
</reference>
<dbReference type="EMBL" id="BAABAE010000003">
    <property type="protein sequence ID" value="GAA3747188.1"/>
    <property type="molecule type" value="Genomic_DNA"/>
</dbReference>
<gene>
    <name evidence="1" type="ORF">GCM10022239_23340</name>
</gene>
<dbReference type="NCBIfam" id="NF003814">
    <property type="entry name" value="PRK05406.1-3"/>
    <property type="match status" value="1"/>
</dbReference>
<dbReference type="InterPro" id="IPR011330">
    <property type="entry name" value="Glyco_hydro/deAcase_b/a-brl"/>
</dbReference>
<dbReference type="InterPro" id="IPR005501">
    <property type="entry name" value="LamB/YcsF/PxpA-like"/>
</dbReference>
<keyword evidence="2" id="KW-1185">Reference proteome</keyword>
<dbReference type="Gene3D" id="3.20.20.370">
    <property type="entry name" value="Glycoside hydrolase/deacetylase"/>
    <property type="match status" value="1"/>
</dbReference>
<evidence type="ECO:0000313" key="1">
    <source>
        <dbReference type="EMBL" id="GAA3747188.1"/>
    </source>
</evidence>
<proteinExistence type="predicted"/>
<dbReference type="CDD" id="cd10787">
    <property type="entry name" value="LamB_YcsF_like"/>
    <property type="match status" value="1"/>
</dbReference>